<protein>
    <submittedName>
        <fullName evidence="2">Uncharacterized protein</fullName>
    </submittedName>
</protein>
<gene>
    <name evidence="2" type="ORF">LSP00402_LOCUS2445</name>
</gene>
<keyword evidence="1" id="KW-0732">Signal</keyword>
<sequence length="164" mass="17264">MGTLAQSSLCLALVAAAMPSARDFGRYMQPIARQALEKASQRNNAASAAAAAATAQREYRQGIRLLLLKAGDEIRRRALVPQPHHESDPRIVTPAAAGAAAGGGVAAVAPLMRFASASRARASAKEDLRSLSLAGDECETKTEELLMKCVIGKYEKPKCCLADS</sequence>
<organism evidence="2">
    <name type="scientific">Lotharella oceanica</name>
    <dbReference type="NCBI Taxonomy" id="641309"/>
    <lineage>
        <taxon>Eukaryota</taxon>
        <taxon>Sar</taxon>
        <taxon>Rhizaria</taxon>
        <taxon>Cercozoa</taxon>
        <taxon>Chlorarachniophyceae</taxon>
        <taxon>Lotharella</taxon>
    </lineage>
</organism>
<feature type="chain" id="PRO_5031554764" evidence="1">
    <location>
        <begin position="17"/>
        <end position="164"/>
    </location>
</feature>
<feature type="signal peptide" evidence="1">
    <location>
        <begin position="1"/>
        <end position="16"/>
    </location>
</feature>
<proteinExistence type="predicted"/>
<reference evidence="2" key="1">
    <citation type="submission" date="2021-01" db="EMBL/GenBank/DDBJ databases">
        <authorList>
            <person name="Corre E."/>
            <person name="Pelletier E."/>
            <person name="Niang G."/>
            <person name="Scheremetjew M."/>
            <person name="Finn R."/>
            <person name="Kale V."/>
            <person name="Holt S."/>
            <person name="Cochrane G."/>
            <person name="Meng A."/>
            <person name="Brown T."/>
            <person name="Cohen L."/>
        </authorList>
    </citation>
    <scope>NUCLEOTIDE SEQUENCE</scope>
    <source>
        <strain evidence="2">CCMP622</strain>
    </source>
</reference>
<evidence type="ECO:0000256" key="1">
    <source>
        <dbReference type="SAM" id="SignalP"/>
    </source>
</evidence>
<dbReference type="AlphaFoldDB" id="A0A7S2X6T8"/>
<dbReference type="EMBL" id="HBHP01003898">
    <property type="protein sequence ID" value="CAD9748878.1"/>
    <property type="molecule type" value="Transcribed_RNA"/>
</dbReference>
<accession>A0A7S2X6T8</accession>
<name>A0A7S2X6T8_9EUKA</name>
<evidence type="ECO:0000313" key="2">
    <source>
        <dbReference type="EMBL" id="CAD9748878.1"/>
    </source>
</evidence>